<keyword evidence="4 7" id="KW-0479">Metal-binding</keyword>
<sequence>MKIGLGYDVHKLVKNRDLILGGVKINHEKGLLGHSDADVLLHSIMDALLGAASLGDIGRHFPDTDIQYKNISSLTLLKKVNDLINKKEYKIINIDCCIIAQRPKIFPYINEMKNNICSSLNITLDQLNIKATTEEGLGFTGKEEGISCQSICLLN</sequence>
<organism evidence="10 11">
    <name type="scientific">Clostridium oceanicum</name>
    <dbReference type="NCBI Taxonomy" id="1543"/>
    <lineage>
        <taxon>Bacteria</taxon>
        <taxon>Bacillati</taxon>
        <taxon>Bacillota</taxon>
        <taxon>Clostridia</taxon>
        <taxon>Eubacteriales</taxon>
        <taxon>Clostridiaceae</taxon>
        <taxon>Clostridium</taxon>
    </lineage>
</organism>
<feature type="binding site" evidence="7">
    <location>
        <begin position="56"/>
        <end position="58"/>
    </location>
    <ligand>
        <name>4-CDP-2-C-methyl-D-erythritol 2-phosphate</name>
        <dbReference type="ChEBI" id="CHEBI:57919"/>
    </ligand>
</feature>
<dbReference type="CDD" id="cd00554">
    <property type="entry name" value="MECDP_synthase"/>
    <property type="match status" value="1"/>
</dbReference>
<feature type="binding site" evidence="7">
    <location>
        <position position="142"/>
    </location>
    <ligand>
        <name>4-CDP-2-C-methyl-D-erythritol 2-phosphate</name>
        <dbReference type="ChEBI" id="CHEBI:57919"/>
    </ligand>
</feature>
<feature type="site" description="Transition state stabilizer" evidence="7">
    <location>
        <position position="34"/>
    </location>
</feature>
<dbReference type="HAMAP" id="MF_00107">
    <property type="entry name" value="IspF"/>
    <property type="match status" value="1"/>
</dbReference>
<keyword evidence="5 7" id="KW-0414">Isoprene biosynthesis</keyword>
<feature type="binding site" evidence="7">
    <location>
        <begin position="34"/>
        <end position="35"/>
    </location>
    <ligand>
        <name>4-CDP-2-C-methyl-D-erythritol 2-phosphate</name>
        <dbReference type="ChEBI" id="CHEBI:57919"/>
    </ligand>
</feature>
<protein>
    <recommendedName>
        <fullName evidence="3 7">2-C-methyl-D-erythritol 2,4-cyclodiphosphate synthase</fullName>
        <shortName evidence="7">MECDP-synthase</shortName>
        <shortName evidence="7">MECPP-synthase</shortName>
        <shortName evidence="7">MECPS</shortName>
        <ecNumber evidence="3 7">4.6.1.12</ecNumber>
    </recommendedName>
</protein>
<comment type="catalytic activity">
    <reaction evidence="1 7 8">
        <text>4-CDP-2-C-methyl-D-erythritol 2-phosphate = 2-C-methyl-D-erythritol 2,4-cyclic diphosphate + CMP</text>
        <dbReference type="Rhea" id="RHEA:23864"/>
        <dbReference type="ChEBI" id="CHEBI:57919"/>
        <dbReference type="ChEBI" id="CHEBI:58483"/>
        <dbReference type="ChEBI" id="CHEBI:60377"/>
        <dbReference type="EC" id="4.6.1.12"/>
    </reaction>
</comment>
<feature type="site" description="Transition state stabilizer" evidence="7">
    <location>
        <position position="133"/>
    </location>
</feature>
<feature type="binding site" evidence="7">
    <location>
        <position position="8"/>
    </location>
    <ligand>
        <name>a divalent metal cation</name>
        <dbReference type="ChEBI" id="CHEBI:60240"/>
    </ligand>
</feature>
<feature type="binding site" evidence="7">
    <location>
        <position position="139"/>
    </location>
    <ligand>
        <name>4-CDP-2-C-methyl-D-erythritol 2-phosphate</name>
        <dbReference type="ChEBI" id="CHEBI:57919"/>
    </ligand>
</feature>
<dbReference type="EMBL" id="BAAACG010000013">
    <property type="protein sequence ID" value="GAA0743942.1"/>
    <property type="molecule type" value="Genomic_DNA"/>
</dbReference>
<dbReference type="InterPro" id="IPR020555">
    <property type="entry name" value="MECDP_synthase_CS"/>
</dbReference>
<dbReference type="PANTHER" id="PTHR43181:SF1">
    <property type="entry name" value="2-C-METHYL-D-ERYTHRITOL 2,4-CYCLODIPHOSPHATE SYNTHASE, CHLOROPLASTIC"/>
    <property type="match status" value="1"/>
</dbReference>
<comment type="subunit">
    <text evidence="7">Homotrimer.</text>
</comment>
<dbReference type="Pfam" id="PF02542">
    <property type="entry name" value="YgbB"/>
    <property type="match status" value="1"/>
</dbReference>
<feature type="binding site" evidence="7">
    <location>
        <begin position="8"/>
        <end position="10"/>
    </location>
    <ligand>
        <name>4-CDP-2-C-methyl-D-erythritol 2-phosphate</name>
        <dbReference type="ChEBI" id="CHEBI:57919"/>
    </ligand>
</feature>
<comment type="cofactor">
    <cofactor evidence="7">
        <name>a divalent metal cation</name>
        <dbReference type="ChEBI" id="CHEBI:60240"/>
    </cofactor>
    <text evidence="7">Binds 1 divalent metal cation per subunit.</text>
</comment>
<evidence type="ECO:0000256" key="1">
    <source>
        <dbReference type="ARBA" id="ARBA00000200"/>
    </source>
</evidence>
<feature type="domain" description="2-C-methyl-D-erythritol 2,4-cyclodiphosphate synthase" evidence="9">
    <location>
        <begin position="1"/>
        <end position="154"/>
    </location>
</feature>
<name>A0ABN1JPG9_9CLOT</name>
<evidence type="ECO:0000313" key="11">
    <source>
        <dbReference type="Proteomes" id="UP001501510"/>
    </source>
</evidence>
<dbReference type="NCBIfam" id="TIGR00151">
    <property type="entry name" value="ispF"/>
    <property type="match status" value="1"/>
</dbReference>
<feature type="binding site" evidence="7">
    <location>
        <begin position="61"/>
        <end position="65"/>
    </location>
    <ligand>
        <name>4-CDP-2-C-methyl-D-erythritol 2-phosphate</name>
        <dbReference type="ChEBI" id="CHEBI:57919"/>
    </ligand>
</feature>
<proteinExistence type="inferred from homology"/>
<evidence type="ECO:0000259" key="9">
    <source>
        <dbReference type="Pfam" id="PF02542"/>
    </source>
</evidence>
<keyword evidence="11" id="KW-1185">Reference proteome</keyword>
<keyword evidence="6 7" id="KW-0456">Lyase</keyword>
<dbReference type="Proteomes" id="UP001501510">
    <property type="component" value="Unassembled WGS sequence"/>
</dbReference>
<feature type="binding site" evidence="7">
    <location>
        <position position="10"/>
    </location>
    <ligand>
        <name>a divalent metal cation</name>
        <dbReference type="ChEBI" id="CHEBI:60240"/>
    </ligand>
</feature>
<reference evidence="10 11" key="1">
    <citation type="journal article" date="2019" name="Int. J. Syst. Evol. Microbiol.">
        <title>The Global Catalogue of Microorganisms (GCM) 10K type strain sequencing project: providing services to taxonomists for standard genome sequencing and annotation.</title>
        <authorList>
            <consortium name="The Broad Institute Genomics Platform"/>
            <consortium name="The Broad Institute Genome Sequencing Center for Infectious Disease"/>
            <person name="Wu L."/>
            <person name="Ma J."/>
        </authorList>
    </citation>
    <scope>NUCLEOTIDE SEQUENCE [LARGE SCALE GENOMIC DNA]</scope>
    <source>
        <strain evidence="10 11">JCM 1407</strain>
    </source>
</reference>
<dbReference type="PANTHER" id="PTHR43181">
    <property type="entry name" value="2-C-METHYL-D-ERYTHRITOL 2,4-CYCLODIPHOSPHATE SYNTHASE, CHLOROPLASTIC"/>
    <property type="match status" value="1"/>
</dbReference>
<comment type="caution">
    <text evidence="7">Lacks conserved residue(s) required for the propagation of feature annotation.</text>
</comment>
<evidence type="ECO:0000256" key="5">
    <source>
        <dbReference type="ARBA" id="ARBA00023229"/>
    </source>
</evidence>
<comment type="similarity">
    <text evidence="7 8">Belongs to the IspF family.</text>
</comment>
<accession>A0ABN1JPG9</accession>
<dbReference type="InterPro" id="IPR003526">
    <property type="entry name" value="MECDP_synthase"/>
</dbReference>
<evidence type="ECO:0000256" key="2">
    <source>
        <dbReference type="ARBA" id="ARBA00004709"/>
    </source>
</evidence>
<comment type="caution">
    <text evidence="10">The sequence shown here is derived from an EMBL/GenBank/DDBJ whole genome shotgun (WGS) entry which is preliminary data.</text>
</comment>
<evidence type="ECO:0000256" key="4">
    <source>
        <dbReference type="ARBA" id="ARBA00022723"/>
    </source>
</evidence>
<evidence type="ECO:0000256" key="8">
    <source>
        <dbReference type="RuleBase" id="RU004395"/>
    </source>
</evidence>
<comment type="pathway">
    <text evidence="2 7">Isoprenoid biosynthesis; isopentenyl diphosphate biosynthesis via DXP pathway; isopentenyl diphosphate from 1-deoxy-D-xylulose 5-phosphate: step 4/6.</text>
</comment>
<dbReference type="InterPro" id="IPR036571">
    <property type="entry name" value="MECDP_synthase_sf"/>
</dbReference>
<evidence type="ECO:0000313" key="10">
    <source>
        <dbReference type="EMBL" id="GAA0743942.1"/>
    </source>
</evidence>
<evidence type="ECO:0000256" key="6">
    <source>
        <dbReference type="ARBA" id="ARBA00023239"/>
    </source>
</evidence>
<evidence type="ECO:0000256" key="7">
    <source>
        <dbReference type="HAMAP-Rule" id="MF_00107"/>
    </source>
</evidence>
<dbReference type="EC" id="4.6.1.12" evidence="3 7"/>
<feature type="binding site" evidence="7">
    <location>
        <begin position="132"/>
        <end position="135"/>
    </location>
    <ligand>
        <name>4-CDP-2-C-methyl-D-erythritol 2-phosphate</name>
        <dbReference type="ChEBI" id="CHEBI:57919"/>
    </ligand>
</feature>
<feature type="binding site" evidence="7">
    <location>
        <position position="42"/>
    </location>
    <ligand>
        <name>a divalent metal cation</name>
        <dbReference type="ChEBI" id="CHEBI:60240"/>
    </ligand>
</feature>
<evidence type="ECO:0000256" key="3">
    <source>
        <dbReference type="ARBA" id="ARBA00012579"/>
    </source>
</evidence>
<dbReference type="SUPFAM" id="SSF69765">
    <property type="entry name" value="IpsF-like"/>
    <property type="match status" value="1"/>
</dbReference>
<dbReference type="Gene3D" id="3.30.1330.50">
    <property type="entry name" value="2-C-methyl-D-erythritol 2,4-cyclodiphosphate synthase"/>
    <property type="match status" value="1"/>
</dbReference>
<dbReference type="RefSeq" id="WP_343762485.1">
    <property type="nucleotide sequence ID" value="NZ_BAAACG010000013.1"/>
</dbReference>
<comment type="function">
    <text evidence="7">Involved in the biosynthesis of isopentenyl diphosphate (IPP) and dimethylallyl diphosphate (DMAPP), two major building blocks of isoprenoid compounds. Catalyzes the conversion of 4-diphosphocytidyl-2-C-methyl-D-erythritol 2-phosphate (CDP-ME2P) to 2-C-methyl-D-erythritol 2,4-cyclodiphosphate (ME-CPP) with a corresponding release of cytidine 5-monophosphate (CMP).</text>
</comment>
<dbReference type="PROSITE" id="PS01350">
    <property type="entry name" value="ISPF"/>
    <property type="match status" value="1"/>
</dbReference>
<gene>
    <name evidence="7 10" type="primary">ispF</name>
    <name evidence="10" type="ORF">GCM10008906_28210</name>
</gene>